<dbReference type="InterPro" id="IPR001849">
    <property type="entry name" value="PH_domain"/>
</dbReference>
<sequence length="179" mass="19834">MKYSKKKYIPLIGIALLLSACSEHDDLRQWMSNVKQKAIKSYPEQTVPSINAMATYIPPAFVGLQAFNPDRLKAGRQTGDNGPNMNRPKEILEAFGLEKLAYVGSLVKGGQTAGFIKVDDHIYTVNVGNYLGQDFGRIVAIEPDRIVLQEMVEGTDGTWEHREGTITRSDSANDTETTK</sequence>
<dbReference type="PROSITE" id="PS50003">
    <property type="entry name" value="PH_DOMAIN"/>
    <property type="match status" value="1"/>
</dbReference>
<proteinExistence type="predicted"/>
<evidence type="ECO:0000313" key="3">
    <source>
        <dbReference type="Proteomes" id="UP000832011"/>
    </source>
</evidence>
<dbReference type="InterPro" id="IPR007446">
    <property type="entry name" value="PilP"/>
</dbReference>
<dbReference type="EMBL" id="CP091511">
    <property type="protein sequence ID" value="UOO90398.1"/>
    <property type="molecule type" value="Genomic_DNA"/>
</dbReference>
<name>A0ABY4E3S3_9NEIS</name>
<evidence type="ECO:0000313" key="2">
    <source>
        <dbReference type="EMBL" id="UOO90398.1"/>
    </source>
</evidence>
<protein>
    <submittedName>
        <fullName evidence="2">Pilus assembly protein PilP</fullName>
    </submittedName>
</protein>
<dbReference type="PIRSF" id="PIRSF016481">
    <property type="entry name" value="Pilus_assembly_PilP"/>
    <property type="match status" value="1"/>
</dbReference>
<gene>
    <name evidence="2" type="ORF">LVJ82_05310</name>
</gene>
<reference evidence="2 3" key="1">
    <citation type="journal article" date="2022" name="Res Sq">
        <title>Evolution of multicellular longitudinally dividing oral cavity symbionts (Neisseriaceae).</title>
        <authorList>
            <person name="Nyongesa S."/>
            <person name="Weber P."/>
            <person name="Bernet E."/>
            <person name="Pullido F."/>
            <person name="Nieckarz M."/>
            <person name="Delaby M."/>
            <person name="Nieves C."/>
            <person name="Viehboeck T."/>
            <person name="Krause N."/>
            <person name="Rivera-Millot A."/>
            <person name="Nakamura A."/>
            <person name="Vischer N."/>
            <person name="VanNieuwenhze M."/>
            <person name="Brun Y."/>
            <person name="Cava F."/>
            <person name="Bulgheresi S."/>
            <person name="Veyrier F."/>
        </authorList>
    </citation>
    <scope>NUCLEOTIDE SEQUENCE [LARGE SCALE GENOMIC DNA]</scope>
    <source>
        <strain evidence="2 3">SN4</strain>
    </source>
</reference>
<accession>A0ABY4E3S3</accession>
<dbReference type="RefSeq" id="WP_082625565.1">
    <property type="nucleotide sequence ID" value="NZ_CABKVG010000008.1"/>
</dbReference>
<dbReference type="PROSITE" id="PS51257">
    <property type="entry name" value="PROKAR_LIPOPROTEIN"/>
    <property type="match status" value="1"/>
</dbReference>
<dbReference type="Pfam" id="PF04351">
    <property type="entry name" value="PilP"/>
    <property type="match status" value="1"/>
</dbReference>
<organism evidence="2 3">
    <name type="scientific">Vitreoscilla massiliensis</name>
    <dbReference type="NCBI Taxonomy" id="1689272"/>
    <lineage>
        <taxon>Bacteria</taxon>
        <taxon>Pseudomonadati</taxon>
        <taxon>Pseudomonadota</taxon>
        <taxon>Betaproteobacteria</taxon>
        <taxon>Neisseriales</taxon>
        <taxon>Neisseriaceae</taxon>
        <taxon>Vitreoscilla</taxon>
    </lineage>
</organism>
<keyword evidence="3" id="KW-1185">Reference proteome</keyword>
<feature type="domain" description="PH" evidence="1">
    <location>
        <begin position="1"/>
        <end position="39"/>
    </location>
</feature>
<dbReference type="Gene3D" id="2.30.30.830">
    <property type="match status" value="1"/>
</dbReference>
<dbReference type="Proteomes" id="UP000832011">
    <property type="component" value="Chromosome"/>
</dbReference>
<evidence type="ECO:0000259" key="1">
    <source>
        <dbReference type="PROSITE" id="PS50003"/>
    </source>
</evidence>